<evidence type="ECO:0000313" key="2">
    <source>
        <dbReference type="EMBL" id="RFP61963.1"/>
    </source>
</evidence>
<keyword evidence="3" id="KW-1185">Reference proteome</keyword>
<sequence>MINEFRRARRRKVSDTILVTDAMTDSVVGRIGNLSETGMLLIASAPLVEDALYQFRFHLQDARGHETAFEIGAHLLWLDRASAPGQAWTGFRFIAVPPVQAEQLRAWIDAPGGQFE</sequence>
<reference evidence="2 3" key="1">
    <citation type="submission" date="2018-08" db="EMBL/GenBank/DDBJ databases">
        <title>Lysobacter weifangensis sp. nov., a new member of the family 'Xanthomonadaceae', isolated from soil in a farmland.</title>
        <authorList>
            <person name="Zhao H."/>
        </authorList>
    </citation>
    <scope>NUCLEOTIDE SEQUENCE [LARGE SCALE GENOMIC DNA]</scope>
    <source>
        <strain evidence="2 3">WF-2</strain>
    </source>
</reference>
<evidence type="ECO:0000259" key="1">
    <source>
        <dbReference type="Pfam" id="PF07238"/>
    </source>
</evidence>
<evidence type="ECO:0000313" key="3">
    <source>
        <dbReference type="Proteomes" id="UP000262917"/>
    </source>
</evidence>
<name>A0A372DQZ3_9GAMM</name>
<proteinExistence type="predicted"/>
<dbReference type="Gene3D" id="2.40.10.220">
    <property type="entry name" value="predicted glycosyltransferase like domains"/>
    <property type="match status" value="1"/>
</dbReference>
<dbReference type="RefSeq" id="WP_117201639.1">
    <property type="nucleotide sequence ID" value="NZ_JBHTBK010000014.1"/>
</dbReference>
<accession>A0A372DQZ3</accession>
<protein>
    <submittedName>
        <fullName evidence="2">PilZ domain-containing protein</fullName>
    </submittedName>
</protein>
<gene>
    <name evidence="2" type="ORF">D0Y53_02605</name>
</gene>
<dbReference type="OrthoDB" id="5625505at2"/>
<dbReference type="Proteomes" id="UP000262917">
    <property type="component" value="Unassembled WGS sequence"/>
</dbReference>
<dbReference type="GO" id="GO:0035438">
    <property type="term" value="F:cyclic-di-GMP binding"/>
    <property type="evidence" value="ECO:0007669"/>
    <property type="project" value="InterPro"/>
</dbReference>
<feature type="domain" description="PilZ" evidence="1">
    <location>
        <begin position="6"/>
        <end position="109"/>
    </location>
</feature>
<organism evidence="2 3">
    <name type="scientific">Cognatiluteimonas weifangensis</name>
    <dbReference type="NCBI Taxonomy" id="2303539"/>
    <lineage>
        <taxon>Bacteria</taxon>
        <taxon>Pseudomonadati</taxon>
        <taxon>Pseudomonadota</taxon>
        <taxon>Gammaproteobacteria</taxon>
        <taxon>Lysobacterales</taxon>
        <taxon>Lysobacteraceae</taxon>
        <taxon>Cognatiluteimonas</taxon>
    </lineage>
</organism>
<comment type="caution">
    <text evidence="2">The sequence shown here is derived from an EMBL/GenBank/DDBJ whole genome shotgun (WGS) entry which is preliminary data.</text>
</comment>
<dbReference type="InterPro" id="IPR009875">
    <property type="entry name" value="PilZ_domain"/>
</dbReference>
<dbReference type="AlphaFoldDB" id="A0A372DQZ3"/>
<dbReference type="Pfam" id="PF07238">
    <property type="entry name" value="PilZ"/>
    <property type="match status" value="1"/>
</dbReference>
<dbReference type="EMBL" id="QVPD01000002">
    <property type="protein sequence ID" value="RFP61963.1"/>
    <property type="molecule type" value="Genomic_DNA"/>
</dbReference>